<feature type="compositionally biased region" description="Basic residues" evidence="1">
    <location>
        <begin position="56"/>
        <end position="68"/>
    </location>
</feature>
<evidence type="ECO:0000313" key="2">
    <source>
        <dbReference type="EMBL" id="ODV62205.1"/>
    </source>
</evidence>
<dbReference type="RefSeq" id="XP_020048512.1">
    <property type="nucleotide sequence ID" value="XM_020191616.1"/>
</dbReference>
<dbReference type="InterPro" id="IPR007224">
    <property type="entry name" value="TIF_Rrn11"/>
</dbReference>
<dbReference type="OrthoDB" id="2159786at2759"/>
<proteinExistence type="predicted"/>
<dbReference type="GO" id="GO:0017025">
    <property type="term" value="F:TBP-class protein binding"/>
    <property type="evidence" value="ECO:0007669"/>
    <property type="project" value="TreeGrafter"/>
</dbReference>
<dbReference type="GO" id="GO:0001181">
    <property type="term" value="F:RNA polymerase I general transcription initiation factor activity"/>
    <property type="evidence" value="ECO:0007669"/>
    <property type="project" value="InterPro"/>
</dbReference>
<name>A0A1D2VKT9_9ASCO</name>
<gene>
    <name evidence="2" type="ORF">ASCRUDRAFT_69030</name>
</gene>
<dbReference type="EMBL" id="KV454477">
    <property type="protein sequence ID" value="ODV62205.1"/>
    <property type="molecule type" value="Genomic_DNA"/>
</dbReference>
<keyword evidence="3" id="KW-1185">Reference proteome</keyword>
<accession>A0A1D2VKT9</accession>
<feature type="region of interest" description="Disordered" evidence="1">
    <location>
        <begin position="34"/>
        <end position="68"/>
    </location>
</feature>
<evidence type="ECO:0000313" key="3">
    <source>
        <dbReference type="Proteomes" id="UP000095038"/>
    </source>
</evidence>
<protein>
    <submittedName>
        <fullName evidence="2">Uncharacterized protein</fullName>
    </submittedName>
</protein>
<feature type="compositionally biased region" description="Polar residues" evidence="1">
    <location>
        <begin position="35"/>
        <end position="49"/>
    </location>
</feature>
<dbReference type="GO" id="GO:0001164">
    <property type="term" value="F:RNA polymerase I core promoter sequence-specific DNA binding"/>
    <property type="evidence" value="ECO:0007669"/>
    <property type="project" value="InterPro"/>
</dbReference>
<dbReference type="Pfam" id="PF04090">
    <property type="entry name" value="Rrn11"/>
    <property type="match status" value="2"/>
</dbReference>
<dbReference type="GeneID" id="30965252"/>
<dbReference type="AlphaFoldDB" id="A0A1D2VKT9"/>
<evidence type="ECO:0000256" key="1">
    <source>
        <dbReference type="SAM" id="MobiDB-lite"/>
    </source>
</evidence>
<dbReference type="PANTHER" id="PTHR28244:SF1">
    <property type="entry name" value="RNA POLYMERASE I-SPECIFIC TRANSCRIPTION INITIATION FACTOR RRN11"/>
    <property type="match status" value="1"/>
</dbReference>
<dbReference type="PANTHER" id="PTHR28244">
    <property type="entry name" value="RNA POLYMERASE I-SPECIFIC TRANSCRIPTION INITIATION FACTOR RRN11"/>
    <property type="match status" value="1"/>
</dbReference>
<dbReference type="STRING" id="1344418.A0A1D2VKT9"/>
<dbReference type="GO" id="GO:0070860">
    <property type="term" value="C:RNA polymerase I core factor complex"/>
    <property type="evidence" value="ECO:0007669"/>
    <property type="project" value="TreeGrafter"/>
</dbReference>
<sequence>MFENPLINVYESSKHNKKRKLEILLKEYVEKLKKQSSSDIKLPEFSQNTSDERELKKRKKSLRKASRKASKRLQETFEEWNINPVTKSLSHTDNEKWKNSSRIKKSKKSDSALGEEVLIRKRKLSDVFEGNEELAWMEEGADKDEDEDEEQNEDEEHELNHEPVEISTINQNSWVYTNFLIRTKGYEVLPYLNPIFTQLDNNNNYNDGSCRNNYEGSKIDNNGVSNEINDQNFNSNFNFSKKHINLLINLLYINIFKKNWKIAYKVFSIIIRLNLSRVILDIDNSKGGKSSKSKNKEKIDLRTLWPLGIELLNGLKEEAIQKQISKLEIDDVNLEQSKTEINKINSNFINEFKLQYYNNNEILNEALEDMIQINNDNKIYKNERYLEWLSNFYGVNASINYFNSERKFRFSPLWRVGSRVYSPLYTLSYIWTLILNINNLNLNNFDIIPAISNKPLLIRKEMRLNENIISNSNRKIKIIKDKLSELLLQPPFNEDLNFMYLKFVINLIEINLLIYELINNELDKKIKKIKIDKKYVEELDSYRDILKLIENNNKYLDDCIEKGLIIDKRIVTKEVRYLLTKIETILIT</sequence>
<dbReference type="InterPro" id="IPR053029">
    <property type="entry name" value="RNA_pol_I-specific_init_factor"/>
</dbReference>
<organism evidence="2 3">
    <name type="scientific">Ascoidea rubescens DSM 1968</name>
    <dbReference type="NCBI Taxonomy" id="1344418"/>
    <lineage>
        <taxon>Eukaryota</taxon>
        <taxon>Fungi</taxon>
        <taxon>Dikarya</taxon>
        <taxon>Ascomycota</taxon>
        <taxon>Saccharomycotina</taxon>
        <taxon>Saccharomycetes</taxon>
        <taxon>Ascoideaceae</taxon>
        <taxon>Ascoidea</taxon>
    </lineage>
</organism>
<feature type="region of interest" description="Disordered" evidence="1">
    <location>
        <begin position="134"/>
        <end position="164"/>
    </location>
</feature>
<feature type="compositionally biased region" description="Acidic residues" evidence="1">
    <location>
        <begin position="134"/>
        <end position="157"/>
    </location>
</feature>
<dbReference type="InParanoid" id="A0A1D2VKT9"/>
<dbReference type="Proteomes" id="UP000095038">
    <property type="component" value="Unassembled WGS sequence"/>
</dbReference>
<dbReference type="GO" id="GO:0042790">
    <property type="term" value="P:nucleolar large rRNA transcription by RNA polymerase I"/>
    <property type="evidence" value="ECO:0007669"/>
    <property type="project" value="TreeGrafter"/>
</dbReference>
<reference evidence="3" key="1">
    <citation type="submission" date="2016-05" db="EMBL/GenBank/DDBJ databases">
        <title>Comparative genomics of biotechnologically important yeasts.</title>
        <authorList>
            <consortium name="DOE Joint Genome Institute"/>
            <person name="Riley R."/>
            <person name="Haridas S."/>
            <person name="Wolfe K.H."/>
            <person name="Lopes M.R."/>
            <person name="Hittinger C.T."/>
            <person name="Goker M."/>
            <person name="Salamov A."/>
            <person name="Wisecaver J."/>
            <person name="Long T.M."/>
            <person name="Aerts A.L."/>
            <person name="Barry K."/>
            <person name="Choi C."/>
            <person name="Clum A."/>
            <person name="Coughlan A.Y."/>
            <person name="Deshpande S."/>
            <person name="Douglass A.P."/>
            <person name="Hanson S.J."/>
            <person name="Klenk H.-P."/>
            <person name="Labutti K."/>
            <person name="Lapidus A."/>
            <person name="Lindquist E."/>
            <person name="Lipzen A."/>
            <person name="Meier-Kolthoff J.P."/>
            <person name="Ohm R.A."/>
            <person name="Otillar R.P."/>
            <person name="Pangilinan J."/>
            <person name="Peng Y."/>
            <person name="Rokas A."/>
            <person name="Rosa C.A."/>
            <person name="Scheuner C."/>
            <person name="Sibirny A.A."/>
            <person name="Slot J.C."/>
            <person name="Stielow J.B."/>
            <person name="Sun H."/>
            <person name="Kurtzman C.P."/>
            <person name="Blackwell M."/>
            <person name="Grigoriev I.V."/>
            <person name="Jeffries T.W."/>
        </authorList>
    </citation>
    <scope>NUCLEOTIDE SEQUENCE [LARGE SCALE GENOMIC DNA]</scope>
    <source>
        <strain evidence="3">DSM 1968</strain>
    </source>
</reference>